<name>D5AQT6_RHOCB</name>
<reference key="1">
    <citation type="submission" date="2008-12" db="EMBL/GenBank/DDBJ databases">
        <title>Complete genome sequence of Rhodobacter capsulatus SB1003.</title>
        <authorList>
            <person name="Strnad H."/>
            <person name="Lapidus A."/>
            <person name="Vlcek C."/>
            <person name="Ulbrich P."/>
            <person name="Paces J."/>
            <person name="Maltsev N."/>
            <person name="Kumar V."/>
            <person name="Kogan Y."/>
            <person name="Milgram A."/>
            <person name="Rebrekov D."/>
            <person name="Mazur M."/>
            <person name="Cox R."/>
            <person name="Kyrpides N."/>
            <person name="Kolar M."/>
            <person name="Sachova J."/>
            <person name="Ridl J."/>
            <person name="Ivanova N."/>
            <person name="Kapatral V."/>
            <person name="Los T."/>
            <person name="Lykidis A."/>
            <person name="Mikhailova N."/>
            <person name="Reznik G."/>
            <person name="Vasieva O."/>
            <person name="Fonstein M."/>
            <person name="Paces V."/>
            <person name="Haselkorn R."/>
        </authorList>
    </citation>
    <scope>NUCLEOTIDE SEQUENCE</scope>
    <source>
        <strain>SB1003</strain>
    </source>
</reference>
<dbReference type="KEGG" id="rcp:RCAP_rcc00979"/>
<accession>D5AQT6</accession>
<dbReference type="Proteomes" id="UP000002361">
    <property type="component" value="Chromosome"/>
</dbReference>
<protein>
    <recommendedName>
        <fullName evidence="3">Peptidase</fullName>
    </recommendedName>
</protein>
<proteinExistence type="predicted"/>
<gene>
    <name evidence="1" type="ordered locus">RCAP_rcc00979</name>
</gene>
<evidence type="ECO:0000313" key="1">
    <source>
        <dbReference type="EMBL" id="ADE84742.1"/>
    </source>
</evidence>
<organism evidence="1 2">
    <name type="scientific">Rhodobacter capsulatus (strain ATCC BAA-309 / NBRC 16581 / SB1003)</name>
    <dbReference type="NCBI Taxonomy" id="272942"/>
    <lineage>
        <taxon>Bacteria</taxon>
        <taxon>Pseudomonadati</taxon>
        <taxon>Pseudomonadota</taxon>
        <taxon>Alphaproteobacteria</taxon>
        <taxon>Rhodobacterales</taxon>
        <taxon>Rhodobacter group</taxon>
        <taxon>Rhodobacter</taxon>
    </lineage>
</organism>
<reference evidence="1 2" key="2">
    <citation type="journal article" date="2010" name="J. Bacteriol.">
        <title>Complete genome sequence of the photosynthetic purple nonsulfur bacterium Rhodobacter capsulatus SB 1003.</title>
        <authorList>
            <person name="Strnad H."/>
            <person name="Lapidus A."/>
            <person name="Paces J."/>
            <person name="Ulbrich P."/>
            <person name="Vlcek C."/>
            <person name="Paces V."/>
            <person name="Haselkorn R."/>
        </authorList>
    </citation>
    <scope>NUCLEOTIDE SEQUENCE [LARGE SCALE GENOMIC DNA]</scope>
    <source>
        <strain evidence="2">ATCC BAA-309 / NBRC 16581 / SB1003</strain>
    </source>
</reference>
<evidence type="ECO:0008006" key="3">
    <source>
        <dbReference type="Google" id="ProtNLM"/>
    </source>
</evidence>
<dbReference type="AlphaFoldDB" id="D5AQT6"/>
<dbReference type="STRING" id="272942.RCAP_rcc00979"/>
<dbReference type="RefSeq" id="WP_013066721.1">
    <property type="nucleotide sequence ID" value="NC_014034.1"/>
</dbReference>
<keyword evidence="2" id="KW-1185">Reference proteome</keyword>
<dbReference type="EMBL" id="CP001312">
    <property type="protein sequence ID" value="ADE84742.1"/>
    <property type="molecule type" value="Genomic_DNA"/>
</dbReference>
<dbReference type="GeneID" id="31489913"/>
<dbReference type="HOGENOM" id="CLU_058178_1_0_5"/>
<dbReference type="OrthoDB" id="9816412at2"/>
<dbReference type="eggNOG" id="COG4388">
    <property type="taxonomic scope" value="Bacteria"/>
</dbReference>
<evidence type="ECO:0000313" key="2">
    <source>
        <dbReference type="Proteomes" id="UP000002361"/>
    </source>
</evidence>
<sequence length="370" mass="39634">MTETSPAPLTARIEVFRPGTFTPMEGAAITYSAGDLRAIADAYDPETAPAPIVVGHPDTDAPAYGWIKSFHYDAKTERLFADLHEIEPQFADLVKGGRFKKVSMAFFSPGQPHNPVPGTWYPKHVGFLGAAAPAVSGLRNVKFSGRADTVFTSAFGERGFEETASILRGLRDFFIEKFGLEEADKVLPSYRLEWLSEIEIHPKPEPMFSGEQHPKKEPAVTQPDPAFAAREAEIAAREAAVAAREAAARHDENVAFAEGLIADGKLLPAVKDQTVAVLDALPLGATVAFAEGGAQVDLAKALRDILSAQPKVVTFGETDLGKDPGTATPVQFAADGKAVDAEALSRHEKALAHQRAHPGTDYLDAVRAVS</sequence>